<feature type="domain" description="BZIP" evidence="4">
    <location>
        <begin position="118"/>
        <end position="163"/>
    </location>
</feature>
<dbReference type="OrthoDB" id="967236at2759"/>
<gene>
    <name evidence="6" type="primary">LOC107943198</name>
</gene>
<dbReference type="InterPro" id="IPR046347">
    <property type="entry name" value="bZIP_sf"/>
</dbReference>
<dbReference type="KEGG" id="ghi:107943198"/>
<dbReference type="SUPFAM" id="SSF57959">
    <property type="entry name" value="Leucine zipper domain"/>
    <property type="match status" value="1"/>
</dbReference>
<accession>A0A1U8N3L6</accession>
<sequence length="190" mass="21800">MEQLKNEDEFCGLRAQHLDMKLLLQDDDAFESIFFPPTLLDYNLTNINELVDFDELHSILNEGEVNQGHDQGGSCHGSTTTMVTTAELMNVKPKLNNEQHVIKKWCTRKRLERGSKEAAEKKELHKIKNREAAARAFEEKKAYIKWLEVEVEKFRKKNADMKRLLLVLAGSSIGSDMARKQLRRTASGLL</sequence>
<dbReference type="PANTHER" id="PTHR22952">
    <property type="entry name" value="CAMP-RESPONSE ELEMENT BINDING PROTEIN-RELATED"/>
    <property type="match status" value="1"/>
</dbReference>
<organism evidence="5 6">
    <name type="scientific">Gossypium hirsutum</name>
    <name type="common">Upland cotton</name>
    <name type="synonym">Gossypium mexicanum</name>
    <dbReference type="NCBI Taxonomy" id="3635"/>
    <lineage>
        <taxon>Eukaryota</taxon>
        <taxon>Viridiplantae</taxon>
        <taxon>Streptophyta</taxon>
        <taxon>Embryophyta</taxon>
        <taxon>Tracheophyta</taxon>
        <taxon>Spermatophyta</taxon>
        <taxon>Magnoliopsida</taxon>
        <taxon>eudicotyledons</taxon>
        <taxon>Gunneridae</taxon>
        <taxon>Pentapetalae</taxon>
        <taxon>rosids</taxon>
        <taxon>malvids</taxon>
        <taxon>Malvales</taxon>
        <taxon>Malvaceae</taxon>
        <taxon>Malvoideae</taxon>
        <taxon>Gossypium</taxon>
    </lineage>
</organism>
<dbReference type="InterPro" id="IPR043452">
    <property type="entry name" value="BZIP46-like"/>
</dbReference>
<reference evidence="6" key="2">
    <citation type="submission" date="2025-08" db="UniProtKB">
        <authorList>
            <consortium name="RefSeq"/>
        </authorList>
    </citation>
    <scope>IDENTIFICATION</scope>
</reference>
<dbReference type="GO" id="GO:0005634">
    <property type="term" value="C:nucleus"/>
    <property type="evidence" value="ECO:0000318"/>
    <property type="project" value="GO_Central"/>
</dbReference>
<keyword evidence="2" id="KW-0238">DNA-binding</keyword>
<evidence type="ECO:0000313" key="5">
    <source>
        <dbReference type="Proteomes" id="UP000818029"/>
    </source>
</evidence>
<evidence type="ECO:0000256" key="2">
    <source>
        <dbReference type="ARBA" id="ARBA00023125"/>
    </source>
</evidence>
<evidence type="ECO:0000259" key="4">
    <source>
        <dbReference type="Pfam" id="PF00170"/>
    </source>
</evidence>
<dbReference type="PaxDb" id="3635-A0A1U8N3L6"/>
<keyword evidence="5" id="KW-1185">Reference proteome</keyword>
<dbReference type="AlphaFoldDB" id="A0A1U8N3L6"/>
<protein>
    <recommendedName>
        <fullName evidence="4">BZIP domain-containing protein</fullName>
    </recommendedName>
</protein>
<dbReference type="GeneID" id="107943198"/>
<comment type="subcellular location">
    <subcellularLocation>
        <location evidence="1">Nucleus</location>
    </subcellularLocation>
</comment>
<evidence type="ECO:0000256" key="3">
    <source>
        <dbReference type="ARBA" id="ARBA00023242"/>
    </source>
</evidence>
<dbReference type="Gene3D" id="1.20.5.170">
    <property type="match status" value="1"/>
</dbReference>
<dbReference type="PANTHER" id="PTHR22952:SF428">
    <property type="entry name" value="BZIP DOMAIN-CONTAINING PROTEIN"/>
    <property type="match status" value="1"/>
</dbReference>
<reference evidence="5" key="1">
    <citation type="journal article" date="2020" name="Nat. Genet.">
        <title>Genomic diversifications of five Gossypium allopolyploid species and their impact on cotton improvement.</title>
        <authorList>
            <person name="Chen Z.J."/>
            <person name="Sreedasyam A."/>
            <person name="Ando A."/>
            <person name="Song Q."/>
            <person name="De Santiago L.M."/>
            <person name="Hulse-Kemp A.M."/>
            <person name="Ding M."/>
            <person name="Ye W."/>
            <person name="Kirkbride R.C."/>
            <person name="Jenkins J."/>
            <person name="Plott C."/>
            <person name="Lovell J."/>
            <person name="Lin Y.M."/>
            <person name="Vaughn R."/>
            <person name="Liu B."/>
            <person name="Simpson S."/>
            <person name="Scheffler B.E."/>
            <person name="Wen L."/>
            <person name="Saski C.A."/>
            <person name="Grover C.E."/>
            <person name="Hu G."/>
            <person name="Conover J.L."/>
            <person name="Carlson J.W."/>
            <person name="Shu S."/>
            <person name="Boston L.B."/>
            <person name="Williams M."/>
            <person name="Peterson D.G."/>
            <person name="McGee K."/>
            <person name="Jones D.C."/>
            <person name="Wendel J.F."/>
            <person name="Stelly D.M."/>
            <person name="Grimwood J."/>
            <person name="Schmutz J."/>
        </authorList>
    </citation>
    <scope>NUCLEOTIDE SEQUENCE [LARGE SCALE GENOMIC DNA]</scope>
    <source>
        <strain evidence="5">cv. TM-1</strain>
    </source>
</reference>
<dbReference type="RefSeq" id="XP_016732434.1">
    <property type="nucleotide sequence ID" value="XM_016876945.2"/>
</dbReference>
<dbReference type="Proteomes" id="UP000818029">
    <property type="component" value="Chromosome D12"/>
</dbReference>
<evidence type="ECO:0000256" key="1">
    <source>
        <dbReference type="ARBA" id="ARBA00004123"/>
    </source>
</evidence>
<dbReference type="GO" id="GO:0003700">
    <property type="term" value="F:DNA-binding transcription factor activity"/>
    <property type="evidence" value="ECO:0007669"/>
    <property type="project" value="InterPro"/>
</dbReference>
<name>A0A1U8N3L6_GOSHI</name>
<dbReference type="Pfam" id="PF00170">
    <property type="entry name" value="bZIP_1"/>
    <property type="match status" value="1"/>
</dbReference>
<dbReference type="GO" id="GO:0003677">
    <property type="term" value="F:DNA binding"/>
    <property type="evidence" value="ECO:0007669"/>
    <property type="project" value="UniProtKB-KW"/>
</dbReference>
<evidence type="ECO:0000313" key="6">
    <source>
        <dbReference type="RefSeq" id="XP_016732434.1"/>
    </source>
</evidence>
<keyword evidence="3" id="KW-0539">Nucleus</keyword>
<dbReference type="InterPro" id="IPR004827">
    <property type="entry name" value="bZIP"/>
</dbReference>
<dbReference type="GO" id="GO:0045893">
    <property type="term" value="P:positive regulation of DNA-templated transcription"/>
    <property type="evidence" value="ECO:0007669"/>
    <property type="project" value="InterPro"/>
</dbReference>
<proteinExistence type="predicted"/>